<protein>
    <recommendedName>
        <fullName evidence="4">Neurodegeneration with brain iron accumulation 4</fullName>
    </recommendedName>
</protein>
<dbReference type="PANTHER" id="PTHR31493">
    <property type="entry name" value="NAZO FAMILY MEMBER"/>
    <property type="match status" value="1"/>
</dbReference>
<organism evidence="2 3">
    <name type="scientific">Engystomops pustulosus</name>
    <name type="common">Tungara frog</name>
    <name type="synonym">Physalaemus pustulosus</name>
    <dbReference type="NCBI Taxonomy" id="76066"/>
    <lineage>
        <taxon>Eukaryota</taxon>
        <taxon>Metazoa</taxon>
        <taxon>Chordata</taxon>
        <taxon>Craniata</taxon>
        <taxon>Vertebrata</taxon>
        <taxon>Euteleostomi</taxon>
        <taxon>Amphibia</taxon>
        <taxon>Batrachia</taxon>
        <taxon>Anura</taxon>
        <taxon>Neobatrachia</taxon>
        <taxon>Hyloidea</taxon>
        <taxon>Leptodactylidae</taxon>
        <taxon>Leiuperinae</taxon>
        <taxon>Engystomops</taxon>
    </lineage>
</organism>
<comment type="similarity">
    <text evidence="1">Belongs to the C19orf12 family.</text>
</comment>
<dbReference type="Proteomes" id="UP000824782">
    <property type="component" value="Unassembled WGS sequence"/>
</dbReference>
<dbReference type="InterPro" id="IPR033369">
    <property type="entry name" value="C19orf12"/>
</dbReference>
<dbReference type="PANTHER" id="PTHR31493:SF1">
    <property type="entry name" value="PROTEIN C19ORF12"/>
    <property type="match status" value="1"/>
</dbReference>
<dbReference type="AlphaFoldDB" id="A0AAV7AT29"/>
<reference evidence="2" key="1">
    <citation type="thesis" date="2020" institute="ProQuest LLC" country="789 East Eisenhower Parkway, Ann Arbor, MI, USA">
        <title>Comparative Genomics and Chromosome Evolution.</title>
        <authorList>
            <person name="Mudd A.B."/>
        </authorList>
    </citation>
    <scope>NUCLEOTIDE SEQUENCE</scope>
    <source>
        <strain evidence="2">237g6f4</strain>
        <tissue evidence="2">Blood</tissue>
    </source>
</reference>
<proteinExistence type="inferred from homology"/>
<sequence length="185" mass="19323">MTCVCPRPLQLSHGLERSAISEITERRPGGCAAAADPGGVPALKMPVNVDDILRLLCHLSAEQKMKAAIKHSARGAVAAGAGAFVGGLLGGPPGIAVGGALGGVLGAWMANGQFKPIPQILIELPPVQQQKLCEQIFAIIRNLDWTDATHLIMLVTGNAALQQQVAAALISYVTQEMRAEIQYGD</sequence>
<gene>
    <name evidence="2" type="ORF">GDO81_015770</name>
</gene>
<evidence type="ECO:0000256" key="1">
    <source>
        <dbReference type="ARBA" id="ARBA00029457"/>
    </source>
</evidence>
<evidence type="ECO:0000313" key="2">
    <source>
        <dbReference type="EMBL" id="KAG8562695.1"/>
    </source>
</evidence>
<comment type="caution">
    <text evidence="2">The sequence shown here is derived from an EMBL/GenBank/DDBJ whole genome shotgun (WGS) entry which is preliminary data.</text>
</comment>
<name>A0AAV7AT29_ENGPU</name>
<keyword evidence="3" id="KW-1185">Reference proteome</keyword>
<dbReference type="Pfam" id="PF20721">
    <property type="entry name" value="C19orf12"/>
    <property type="match status" value="1"/>
</dbReference>
<dbReference type="EMBL" id="WNYA01000007">
    <property type="protein sequence ID" value="KAG8562695.1"/>
    <property type="molecule type" value="Genomic_DNA"/>
</dbReference>
<accession>A0AAV7AT29</accession>
<evidence type="ECO:0008006" key="4">
    <source>
        <dbReference type="Google" id="ProtNLM"/>
    </source>
</evidence>
<evidence type="ECO:0000313" key="3">
    <source>
        <dbReference type="Proteomes" id="UP000824782"/>
    </source>
</evidence>